<comment type="caution">
    <text evidence="3">The sequence shown here is derived from an EMBL/GenBank/DDBJ whole genome shotgun (WGS) entry which is preliminary data.</text>
</comment>
<dbReference type="GO" id="GO:0005886">
    <property type="term" value="C:plasma membrane"/>
    <property type="evidence" value="ECO:0007669"/>
    <property type="project" value="UniProtKB-SubCell"/>
</dbReference>
<dbReference type="InterPro" id="IPR025966">
    <property type="entry name" value="OppC_N"/>
</dbReference>
<dbReference type="AlphaFoldDB" id="A0A0D7EIM6"/>
<keyword evidence="1" id="KW-0812">Transmembrane</keyword>
<evidence type="ECO:0000313" key="3">
    <source>
        <dbReference type="EMBL" id="KIZ40506.1"/>
    </source>
</evidence>
<accession>A0A0D7EIM6</accession>
<organism evidence="3 4">
    <name type="scientific">Rhodopseudomonas palustris</name>
    <dbReference type="NCBI Taxonomy" id="1076"/>
    <lineage>
        <taxon>Bacteria</taxon>
        <taxon>Pseudomonadati</taxon>
        <taxon>Pseudomonadota</taxon>
        <taxon>Alphaproteobacteria</taxon>
        <taxon>Hyphomicrobiales</taxon>
        <taxon>Nitrobacteraceae</taxon>
        <taxon>Rhodopseudomonas</taxon>
    </lineage>
</organism>
<keyword evidence="1" id="KW-1133">Transmembrane helix</keyword>
<reference evidence="3 4" key="1">
    <citation type="submission" date="2014-11" db="EMBL/GenBank/DDBJ databases">
        <title>Genomics and ecophysiology of heterotrophic nitrogen fixing bacteria isolated from estuarine surface water.</title>
        <authorList>
            <person name="Bentzon-Tilia M."/>
            <person name="Severin I."/>
            <person name="Hansen L.H."/>
            <person name="Riemann L."/>
        </authorList>
    </citation>
    <scope>NUCLEOTIDE SEQUENCE [LARGE SCALE GENOMIC DNA]</scope>
    <source>
        <strain evidence="3 4">BAL398</strain>
    </source>
</reference>
<dbReference type="Pfam" id="PF12911">
    <property type="entry name" value="OppC_N"/>
    <property type="match status" value="1"/>
</dbReference>
<feature type="domain" description="Oligopeptide transport permease C-like N-terminal" evidence="2">
    <location>
        <begin position="22"/>
        <end position="63"/>
    </location>
</feature>
<name>A0A0D7EIM6_RHOPL</name>
<dbReference type="PATRIC" id="fig|1076.23.peg.3775"/>
<keyword evidence="1" id="KW-0472">Membrane</keyword>
<sequence>MSDDAFVSSLAPMAAKPVVVDSPMKRIARAFFEDKLAVFGLVLFLVIVLLAIFAPLLAPQTPYDL</sequence>
<feature type="transmembrane region" description="Helical" evidence="1">
    <location>
        <begin position="36"/>
        <end position="58"/>
    </location>
</feature>
<dbReference type="EMBL" id="JXXE01000352">
    <property type="protein sequence ID" value="KIZ40506.1"/>
    <property type="molecule type" value="Genomic_DNA"/>
</dbReference>
<protein>
    <submittedName>
        <fullName evidence="3">Peptide ABC transporter permease</fullName>
    </submittedName>
</protein>
<feature type="non-terminal residue" evidence="3">
    <location>
        <position position="65"/>
    </location>
</feature>
<gene>
    <name evidence="3" type="ORF">OO17_17470</name>
</gene>
<proteinExistence type="predicted"/>
<evidence type="ECO:0000313" key="4">
    <source>
        <dbReference type="Proteomes" id="UP000032515"/>
    </source>
</evidence>
<evidence type="ECO:0000259" key="2">
    <source>
        <dbReference type="Pfam" id="PF12911"/>
    </source>
</evidence>
<evidence type="ECO:0000256" key="1">
    <source>
        <dbReference type="SAM" id="Phobius"/>
    </source>
</evidence>
<dbReference type="Proteomes" id="UP000032515">
    <property type="component" value="Unassembled WGS sequence"/>
</dbReference>